<keyword evidence="1" id="KW-1133">Transmembrane helix</keyword>
<evidence type="ECO:0000313" key="2">
    <source>
        <dbReference type="EMBL" id="PIV41696.1"/>
    </source>
</evidence>
<feature type="transmembrane region" description="Helical" evidence="1">
    <location>
        <begin position="45"/>
        <end position="67"/>
    </location>
</feature>
<dbReference type="Proteomes" id="UP000230304">
    <property type="component" value="Unassembled WGS sequence"/>
</dbReference>
<feature type="transmembrane region" description="Helical" evidence="1">
    <location>
        <begin position="12"/>
        <end position="33"/>
    </location>
</feature>
<keyword evidence="1" id="KW-0472">Membrane</keyword>
<feature type="transmembrane region" description="Helical" evidence="1">
    <location>
        <begin position="119"/>
        <end position="141"/>
    </location>
</feature>
<proteinExistence type="predicted"/>
<dbReference type="SUPFAM" id="SSF103473">
    <property type="entry name" value="MFS general substrate transporter"/>
    <property type="match status" value="1"/>
</dbReference>
<accession>A0A2M7D768</accession>
<dbReference type="NCBIfam" id="NF037959">
    <property type="entry name" value="MFS_SpdSyn"/>
    <property type="match status" value="1"/>
</dbReference>
<dbReference type="AlphaFoldDB" id="A0A2M7D768"/>
<keyword evidence="1" id="KW-0812">Transmembrane</keyword>
<evidence type="ECO:0000313" key="3">
    <source>
        <dbReference type="Proteomes" id="UP000230304"/>
    </source>
</evidence>
<name>A0A2M7D768_9BACT</name>
<sequence>MGGNKILKRDTLRIILLFGFAISGMTALIYEVVWTRPLQLIFGSTIYAVSAMLTALMIGFVLGAFLFRNLADRSKNPALLFAGLSFGIGAYGLIALSLFKTLPSVYLYLLGVPGFQFFQFILAFLVLIVPATLFGATWPVVNRAYVNLAEMGKDVGRLYSFNSFGSAAGSLGAGFLLIPWLGITNTALLAASLNLFIAFLLFLSQKNESK</sequence>
<protein>
    <recommendedName>
        <fullName evidence="4">Major facilitator superfamily (MFS) profile domain-containing protein</fullName>
    </recommendedName>
</protein>
<feature type="transmembrane region" description="Helical" evidence="1">
    <location>
        <begin position="79"/>
        <end position="99"/>
    </location>
</feature>
<dbReference type="InterPro" id="IPR036259">
    <property type="entry name" value="MFS_trans_sf"/>
</dbReference>
<organism evidence="2 3">
    <name type="scientific">Candidatus Nealsonbacteria bacterium CG02_land_8_20_14_3_00_40_11</name>
    <dbReference type="NCBI Taxonomy" id="1974700"/>
    <lineage>
        <taxon>Bacteria</taxon>
        <taxon>Candidatus Nealsoniibacteriota</taxon>
    </lineage>
</organism>
<reference evidence="3" key="1">
    <citation type="submission" date="2017-09" db="EMBL/GenBank/DDBJ databases">
        <title>Depth-based differentiation of microbial function through sediment-hosted aquifers and enrichment of novel symbionts in the deep terrestrial subsurface.</title>
        <authorList>
            <person name="Probst A.J."/>
            <person name="Ladd B."/>
            <person name="Jarett J.K."/>
            <person name="Geller-Mcgrath D.E."/>
            <person name="Sieber C.M.K."/>
            <person name="Emerson J.B."/>
            <person name="Anantharaman K."/>
            <person name="Thomas B.C."/>
            <person name="Malmstrom R."/>
            <person name="Stieglmeier M."/>
            <person name="Klingl A."/>
            <person name="Woyke T."/>
            <person name="Ryan C.M."/>
            <person name="Banfield J.F."/>
        </authorList>
    </citation>
    <scope>NUCLEOTIDE SEQUENCE [LARGE SCALE GENOMIC DNA]</scope>
</reference>
<evidence type="ECO:0000256" key="1">
    <source>
        <dbReference type="SAM" id="Phobius"/>
    </source>
</evidence>
<dbReference type="Gene3D" id="1.20.1250.20">
    <property type="entry name" value="MFS general substrate transporter like domains"/>
    <property type="match status" value="1"/>
</dbReference>
<comment type="caution">
    <text evidence="2">The sequence shown here is derived from an EMBL/GenBank/DDBJ whole genome shotgun (WGS) entry which is preliminary data.</text>
</comment>
<feature type="transmembrane region" description="Helical" evidence="1">
    <location>
        <begin position="161"/>
        <end position="181"/>
    </location>
</feature>
<evidence type="ECO:0008006" key="4">
    <source>
        <dbReference type="Google" id="ProtNLM"/>
    </source>
</evidence>
<gene>
    <name evidence="2" type="ORF">COS26_03195</name>
</gene>
<feature type="transmembrane region" description="Helical" evidence="1">
    <location>
        <begin position="187"/>
        <end position="204"/>
    </location>
</feature>
<dbReference type="EMBL" id="PEUA01000070">
    <property type="protein sequence ID" value="PIV41696.1"/>
    <property type="molecule type" value="Genomic_DNA"/>
</dbReference>